<dbReference type="InterPro" id="IPR051786">
    <property type="entry name" value="ASN_synthetase/amidase"/>
</dbReference>
<evidence type="ECO:0000313" key="10">
    <source>
        <dbReference type="EMBL" id="MBC5667254.1"/>
    </source>
</evidence>
<evidence type="ECO:0000256" key="7">
    <source>
        <dbReference type="ARBA" id="ARBA00022962"/>
    </source>
</evidence>
<dbReference type="PIRSF" id="PIRSF001589">
    <property type="entry name" value="Asn_synthetase_glu-h"/>
    <property type="match status" value="1"/>
</dbReference>
<dbReference type="InterPro" id="IPR014729">
    <property type="entry name" value="Rossmann-like_a/b/a_fold"/>
</dbReference>
<keyword evidence="7" id="KW-0315">Glutamine amidotransferase</keyword>
<sequence>MCGIAGFFQTKYDVFNEHSCRLLTNKLTNMKKSIKHRGPDDDDIYLEGFAGLAHTRLSIRDLKGGHQPMSCMYRNRIATIIYNGELYNTSELTEKLKEYSVTLKTTSDTEVILYCYLVFGHRIFSQLNGIFSFAIYEDNTLTIVRDHLGVKPLFYHYDFNQFVFSSEIKGIFAYGIGPELNKESWCEIIGLGPAHTPGNGVFENIKELLPGHFMEITCDSHKNILCRDKCYWKLTSKPHTENYEDTVNHCSYLIEDAIEKQMVSDIPICTFLSGGLDSSLVSAIVAKKLAPDKLNTYSFDFLGNNKNFKASSFQSTQDRPYVDIMANHIHSNHSYLECTNKDQIDCLYKAMIARDMPCMADVESSMLYFCNLVSQECKVTLTGECADEIFGGYPWFHREDMLNQVTFPWSYDLDARTCLFKDDFIRELPLKEYINEKYLNTIKECPDLIDDDKIERNRRKICYLNVRWFMMTLLNRMDRCSMFSGLEARVPYADYRILEYVFNVPWKYKCYNNQAKSLLVECGKNYLPKEVLYRKKSPYPKTYDPDYEKLLGNLALEEFHANPKLSEIIDKEKLVNFIKSPKDYGKPWYGQLMAGPQMLAYIIQISYWLKEYIK</sequence>
<evidence type="ECO:0000313" key="11">
    <source>
        <dbReference type="Proteomes" id="UP000597877"/>
    </source>
</evidence>
<comment type="pathway">
    <text evidence="1">Amino-acid biosynthesis; L-asparagine biosynthesis; L-asparagine from L-aspartate (L-Gln route): step 1/1.</text>
</comment>
<protein>
    <recommendedName>
        <fullName evidence="3">asparagine synthase (glutamine-hydrolyzing)</fullName>
        <ecNumber evidence="3">6.3.5.4</ecNumber>
    </recommendedName>
</protein>
<gene>
    <name evidence="10" type="primary">asnB</name>
    <name evidence="10" type="ORF">H8S00_04550</name>
</gene>
<dbReference type="Pfam" id="PF13537">
    <property type="entry name" value="GATase_7"/>
    <property type="match status" value="1"/>
</dbReference>
<dbReference type="InterPro" id="IPR006426">
    <property type="entry name" value="Asn_synth_AEB"/>
</dbReference>
<dbReference type="CDD" id="cd01991">
    <property type="entry name" value="Asn_synthase_B_C"/>
    <property type="match status" value="1"/>
</dbReference>
<evidence type="ECO:0000256" key="2">
    <source>
        <dbReference type="ARBA" id="ARBA00005752"/>
    </source>
</evidence>
<dbReference type="SUPFAM" id="SSF56235">
    <property type="entry name" value="N-terminal nucleophile aminohydrolases (Ntn hydrolases)"/>
    <property type="match status" value="1"/>
</dbReference>
<keyword evidence="11" id="KW-1185">Reference proteome</keyword>
<evidence type="ECO:0000256" key="4">
    <source>
        <dbReference type="ARBA" id="ARBA00022741"/>
    </source>
</evidence>
<keyword evidence="6" id="KW-0061">Asparagine biosynthesis</keyword>
<proteinExistence type="inferred from homology"/>
<dbReference type="Gene3D" id="3.40.50.620">
    <property type="entry name" value="HUPs"/>
    <property type="match status" value="1"/>
</dbReference>
<dbReference type="Pfam" id="PF00733">
    <property type="entry name" value="Asn_synthase"/>
    <property type="match status" value="1"/>
</dbReference>
<keyword evidence="10" id="KW-0436">Ligase</keyword>
<comment type="similarity">
    <text evidence="2">Belongs to the asparagine synthetase family.</text>
</comment>
<dbReference type="Proteomes" id="UP000597877">
    <property type="component" value="Unassembled WGS sequence"/>
</dbReference>
<dbReference type="InterPro" id="IPR029055">
    <property type="entry name" value="Ntn_hydrolases_N"/>
</dbReference>
<organism evidence="10 11">
    <name type="scientific">Eubacterium segne</name>
    <dbReference type="NCBI Taxonomy" id="2763045"/>
    <lineage>
        <taxon>Bacteria</taxon>
        <taxon>Bacillati</taxon>
        <taxon>Bacillota</taxon>
        <taxon>Clostridia</taxon>
        <taxon>Eubacteriales</taxon>
        <taxon>Eubacteriaceae</taxon>
        <taxon>Eubacterium</taxon>
    </lineage>
</organism>
<name>A0ABR7F0X0_9FIRM</name>
<dbReference type="Gene3D" id="3.60.20.10">
    <property type="entry name" value="Glutamine Phosphoribosylpyrophosphate, subunit 1, domain 1"/>
    <property type="match status" value="1"/>
</dbReference>
<keyword evidence="5" id="KW-0067">ATP-binding</keyword>
<keyword evidence="4" id="KW-0547">Nucleotide-binding</keyword>
<evidence type="ECO:0000256" key="3">
    <source>
        <dbReference type="ARBA" id="ARBA00012737"/>
    </source>
</evidence>
<evidence type="ECO:0000256" key="6">
    <source>
        <dbReference type="ARBA" id="ARBA00022888"/>
    </source>
</evidence>
<dbReference type="EMBL" id="JACOOZ010000003">
    <property type="protein sequence ID" value="MBC5667254.1"/>
    <property type="molecule type" value="Genomic_DNA"/>
</dbReference>
<evidence type="ECO:0000256" key="5">
    <source>
        <dbReference type="ARBA" id="ARBA00022840"/>
    </source>
</evidence>
<reference evidence="10 11" key="1">
    <citation type="submission" date="2020-08" db="EMBL/GenBank/DDBJ databases">
        <title>Genome public.</title>
        <authorList>
            <person name="Liu C."/>
            <person name="Sun Q."/>
        </authorList>
    </citation>
    <scope>NUCLEOTIDE SEQUENCE [LARGE SCALE GENOMIC DNA]</scope>
    <source>
        <strain evidence="10 11">BX4</strain>
    </source>
</reference>
<dbReference type="CDD" id="cd00712">
    <property type="entry name" value="AsnB"/>
    <property type="match status" value="1"/>
</dbReference>
<dbReference type="InterPro" id="IPR017932">
    <property type="entry name" value="GATase_2_dom"/>
</dbReference>
<evidence type="ECO:0000259" key="9">
    <source>
        <dbReference type="PROSITE" id="PS51278"/>
    </source>
</evidence>
<dbReference type="InterPro" id="IPR033738">
    <property type="entry name" value="AsnB_N"/>
</dbReference>
<dbReference type="GO" id="GO:0004066">
    <property type="term" value="F:asparagine synthase (glutamine-hydrolyzing) activity"/>
    <property type="evidence" value="ECO:0007669"/>
    <property type="project" value="UniProtKB-EC"/>
</dbReference>
<dbReference type="InterPro" id="IPR001962">
    <property type="entry name" value="Asn_synthase"/>
</dbReference>
<accession>A0ABR7F0X0</accession>
<dbReference type="EC" id="6.3.5.4" evidence="3"/>
<feature type="domain" description="Glutamine amidotransferase type-2" evidence="9">
    <location>
        <begin position="2"/>
        <end position="219"/>
    </location>
</feature>
<evidence type="ECO:0000256" key="1">
    <source>
        <dbReference type="ARBA" id="ARBA00005187"/>
    </source>
</evidence>
<keyword evidence="6" id="KW-0028">Amino-acid biosynthesis</keyword>
<dbReference type="NCBIfam" id="TIGR01536">
    <property type="entry name" value="asn_synth_AEB"/>
    <property type="match status" value="1"/>
</dbReference>
<dbReference type="PANTHER" id="PTHR43284:SF1">
    <property type="entry name" value="ASPARAGINE SYNTHETASE"/>
    <property type="match status" value="1"/>
</dbReference>
<comment type="catalytic activity">
    <reaction evidence="8">
        <text>L-aspartate + L-glutamine + ATP + H2O = L-asparagine + L-glutamate + AMP + diphosphate + H(+)</text>
        <dbReference type="Rhea" id="RHEA:12228"/>
        <dbReference type="ChEBI" id="CHEBI:15377"/>
        <dbReference type="ChEBI" id="CHEBI:15378"/>
        <dbReference type="ChEBI" id="CHEBI:29985"/>
        <dbReference type="ChEBI" id="CHEBI:29991"/>
        <dbReference type="ChEBI" id="CHEBI:30616"/>
        <dbReference type="ChEBI" id="CHEBI:33019"/>
        <dbReference type="ChEBI" id="CHEBI:58048"/>
        <dbReference type="ChEBI" id="CHEBI:58359"/>
        <dbReference type="ChEBI" id="CHEBI:456215"/>
        <dbReference type="EC" id="6.3.5.4"/>
    </reaction>
</comment>
<dbReference type="SUPFAM" id="SSF52402">
    <property type="entry name" value="Adenine nucleotide alpha hydrolases-like"/>
    <property type="match status" value="1"/>
</dbReference>
<dbReference type="PANTHER" id="PTHR43284">
    <property type="entry name" value="ASPARAGINE SYNTHETASE (GLUTAMINE-HYDROLYZING)"/>
    <property type="match status" value="1"/>
</dbReference>
<dbReference type="PROSITE" id="PS51278">
    <property type="entry name" value="GATASE_TYPE_2"/>
    <property type="match status" value="1"/>
</dbReference>
<comment type="caution">
    <text evidence="10">The sequence shown here is derived from an EMBL/GenBank/DDBJ whole genome shotgun (WGS) entry which is preliminary data.</text>
</comment>
<dbReference type="RefSeq" id="WP_186840049.1">
    <property type="nucleotide sequence ID" value="NZ_JACOOZ010000003.1"/>
</dbReference>
<evidence type="ECO:0000256" key="8">
    <source>
        <dbReference type="ARBA" id="ARBA00048741"/>
    </source>
</evidence>